<keyword evidence="9 11" id="KW-0443">Lipid metabolism</keyword>
<evidence type="ECO:0000259" key="14">
    <source>
        <dbReference type="Pfam" id="PF20791"/>
    </source>
</evidence>
<dbReference type="Gene3D" id="3.10.129.10">
    <property type="entry name" value="Hotdog Thioesterase"/>
    <property type="match status" value="1"/>
</dbReference>
<evidence type="ECO:0000256" key="9">
    <source>
        <dbReference type="ARBA" id="ARBA00023098"/>
    </source>
</evidence>
<keyword evidence="16" id="KW-1185">Reference proteome</keyword>
<evidence type="ECO:0000256" key="2">
    <source>
        <dbReference type="ARBA" id="ARBA00006500"/>
    </source>
</evidence>
<dbReference type="InterPro" id="IPR036397">
    <property type="entry name" value="RNaseH_sf"/>
</dbReference>
<comment type="caution">
    <text evidence="15">The sequence shown here is derived from an EMBL/GenBank/DDBJ whole genome shotgun (WGS) entry which is preliminary data.</text>
</comment>
<dbReference type="SUPFAM" id="SSF56219">
    <property type="entry name" value="DNase I-like"/>
    <property type="match status" value="1"/>
</dbReference>
<dbReference type="InterPro" id="IPR036691">
    <property type="entry name" value="Endo/exonu/phosph_ase_sf"/>
</dbReference>
<dbReference type="Gene3D" id="3.30.420.10">
    <property type="entry name" value="Ribonuclease H-like superfamily/Ribonuclease H"/>
    <property type="match status" value="1"/>
</dbReference>
<keyword evidence="6 11" id="KW-0378">Hydrolase</keyword>
<keyword evidence="5 11" id="KW-0934">Plastid</keyword>
<dbReference type="Pfam" id="PF20791">
    <property type="entry name" value="Acyl-ACP_TE_C"/>
    <property type="match status" value="1"/>
</dbReference>
<evidence type="ECO:0000256" key="4">
    <source>
        <dbReference type="ARBA" id="ARBA00022528"/>
    </source>
</evidence>
<feature type="domain" description="Acyl-ACP thioesterase N-terminal hotdog" evidence="12">
    <location>
        <begin position="685"/>
        <end position="820"/>
    </location>
</feature>
<evidence type="ECO:0000256" key="10">
    <source>
        <dbReference type="ARBA" id="ARBA00023160"/>
    </source>
</evidence>
<sequence length="967" mass="107791">MNFSILSWNVRGFGRKEKIKAARDLLARVKPSVGFFQETKLDQVNGNFGRKLWGNMNRYVVSSPAIGSAGGLISIWDPDFFSVSDRIITQRFIVLVGTLTDGNHSFGFVNVYGPSIDSAKTEFFEELYKVIAKFNVAWVEFVGNMQGIDLPLCGGAYTWCNNRDPPTFVRLDRFIVTADVMLKFPNISQVLLPKAISDHNAILLHSTPVNWGPKPFKFFNYWFHKDGFDDLMASVFSNHSSSGSHRGIGALLRDSKKAIKAWRKSQSQDRNVSINILVESINEMEGKIQSGVLPSSAMIELTFNTKLRAAWWWKAINSGSSIRMDSIISDPSLASSIGEVSPLARAYWDENGSTLMEFSRSIGYGSALLAEILAIKFAVERFTISQWVDRSRLVIESDSSTAVAWVLNPSLASPLFSELVQGIHPFFTDGRWSIRHIRRIQNERVVAESDAVLLPCFGDSKVCFSLFLLCSGSIVIWSGSVARVALCRLYDSVLVSVLWGCKETSPSLIRFFFAELAHAPAACLKSLHFAKERISAENRSSFLIYKIMVATAATSAFFPVTSFPDSSESKNKKLGGGSASLESIKSKPLASSGNLQVKANAQAHRKINGSTVVTTPVENFKNDDGVSSPPPRTFINQLPDWSMLLAAITTIFLAAEKQWMMLDWKPRRPDMVIDPFGIGKIVQDGLVYSQNFSIRSYEIGADRTASIETLMNHLQETAINHCRSAGLLGEGFGATPEMCKKNLIWVVTRMQVVIDRYPTWGDVVQVDTWVSASGKNGMRRDWLVSNTETGEILTRATSVWVMMNKLTRRLSKIPEEVRGEIEPFFMNSDPVLAEDSQKLVKLDDSSAEYVCKGLTPKWSDLDVNQHVNNVKYIGWILESAPLQILESHELCAMTLEYRRECGRDSVLHSLTAVSDSDVGNTGNFGEINCQHLLRLEDGAEIVRGRTRWRPKYAKSLGNVDQISAERE</sequence>
<dbReference type="InterPro" id="IPR021113">
    <property type="entry name" value="Acyl-ACP-thioesterase_N"/>
</dbReference>
<keyword evidence="10 11" id="KW-0275">Fatty acid biosynthesis</keyword>
<dbReference type="InterPro" id="IPR044730">
    <property type="entry name" value="RNase_H-like_dom_plant"/>
</dbReference>
<name>A0ABR2U2H1_9ROSI</name>
<evidence type="ECO:0000259" key="12">
    <source>
        <dbReference type="Pfam" id="PF01643"/>
    </source>
</evidence>
<evidence type="ECO:0000256" key="1">
    <source>
        <dbReference type="ARBA" id="ARBA00004229"/>
    </source>
</evidence>
<dbReference type="SUPFAM" id="SSF53098">
    <property type="entry name" value="Ribonuclease H-like"/>
    <property type="match status" value="1"/>
</dbReference>
<dbReference type="PANTHER" id="PTHR31727:SF2">
    <property type="entry name" value="PALMITOYL-ACYL CARRIER PROTEIN THIOESTERASE, CHLOROPLASTIC"/>
    <property type="match status" value="1"/>
</dbReference>
<dbReference type="EC" id="3.1.2.-" evidence="11"/>
<feature type="domain" description="Acyl-ACP thioesterase-like C-terminal" evidence="14">
    <location>
        <begin position="847"/>
        <end position="949"/>
    </location>
</feature>
<evidence type="ECO:0000256" key="8">
    <source>
        <dbReference type="ARBA" id="ARBA00022946"/>
    </source>
</evidence>
<comment type="subcellular location">
    <subcellularLocation>
        <location evidence="1 11">Plastid</location>
        <location evidence="1 11">Chloroplast</location>
    </subcellularLocation>
</comment>
<dbReference type="InterPro" id="IPR012337">
    <property type="entry name" value="RNaseH-like_sf"/>
</dbReference>
<dbReference type="InterPro" id="IPR049427">
    <property type="entry name" value="Acyl-ACP_TE_C"/>
</dbReference>
<dbReference type="EMBL" id="JBBPBN010000003">
    <property type="protein sequence ID" value="KAK9043829.1"/>
    <property type="molecule type" value="Genomic_DNA"/>
</dbReference>
<dbReference type="Pfam" id="PF12590">
    <property type="entry name" value="Acyl-thio_N"/>
    <property type="match status" value="1"/>
</dbReference>
<evidence type="ECO:0000313" key="16">
    <source>
        <dbReference type="Proteomes" id="UP001396334"/>
    </source>
</evidence>
<reference evidence="15 16" key="1">
    <citation type="journal article" date="2024" name="G3 (Bethesda)">
        <title>Genome assembly of Hibiscus sabdariffa L. provides insights into metabolisms of medicinal natural products.</title>
        <authorList>
            <person name="Kim T."/>
        </authorList>
    </citation>
    <scope>NUCLEOTIDE SEQUENCE [LARGE SCALE GENOMIC DNA]</scope>
    <source>
        <strain evidence="15">TK-2024</strain>
        <tissue evidence="15">Old leaves</tissue>
    </source>
</reference>
<dbReference type="InterPro" id="IPR045023">
    <property type="entry name" value="FATA/B"/>
</dbReference>
<evidence type="ECO:0000256" key="6">
    <source>
        <dbReference type="ARBA" id="ARBA00022801"/>
    </source>
</evidence>
<proteinExistence type="inferred from homology"/>
<evidence type="ECO:0000256" key="11">
    <source>
        <dbReference type="RuleBase" id="RU363096"/>
    </source>
</evidence>
<evidence type="ECO:0000313" key="15">
    <source>
        <dbReference type="EMBL" id="KAK9043829.1"/>
    </source>
</evidence>
<accession>A0ABR2U2H1</accession>
<keyword evidence="3 11" id="KW-0444">Lipid biosynthesis</keyword>
<protein>
    <recommendedName>
        <fullName evidence="11">Acyl-[acyl-carrier-protein] hydrolase</fullName>
        <ecNumber evidence="11">3.1.2.-</ecNumber>
    </recommendedName>
</protein>
<dbReference type="InterPro" id="IPR029069">
    <property type="entry name" value="HotDog_dom_sf"/>
</dbReference>
<dbReference type="InterPro" id="IPR002864">
    <property type="entry name" value="Acyl-ACP_thioesterase_NHD"/>
</dbReference>
<dbReference type="CDD" id="cd06222">
    <property type="entry name" value="RNase_H_like"/>
    <property type="match status" value="1"/>
</dbReference>
<gene>
    <name evidence="15" type="ORF">V6N11_072157</name>
</gene>
<evidence type="ECO:0000256" key="5">
    <source>
        <dbReference type="ARBA" id="ARBA00022640"/>
    </source>
</evidence>
<keyword evidence="8" id="KW-0809">Transit peptide</keyword>
<evidence type="ECO:0000256" key="3">
    <source>
        <dbReference type="ARBA" id="ARBA00022516"/>
    </source>
</evidence>
<dbReference type="Gene3D" id="3.60.10.10">
    <property type="entry name" value="Endonuclease/exonuclease/phosphatase"/>
    <property type="match status" value="1"/>
</dbReference>
<keyword evidence="7 11" id="KW-0276">Fatty acid metabolism</keyword>
<dbReference type="Proteomes" id="UP001396334">
    <property type="component" value="Unassembled WGS sequence"/>
</dbReference>
<keyword evidence="4 11" id="KW-0150">Chloroplast</keyword>
<comment type="function">
    <text evidence="11">Plays an essential role in chain termination during de novo fatty acid synthesis.</text>
</comment>
<organism evidence="15 16">
    <name type="scientific">Hibiscus sabdariffa</name>
    <name type="common">roselle</name>
    <dbReference type="NCBI Taxonomy" id="183260"/>
    <lineage>
        <taxon>Eukaryota</taxon>
        <taxon>Viridiplantae</taxon>
        <taxon>Streptophyta</taxon>
        <taxon>Embryophyta</taxon>
        <taxon>Tracheophyta</taxon>
        <taxon>Spermatophyta</taxon>
        <taxon>Magnoliopsida</taxon>
        <taxon>eudicotyledons</taxon>
        <taxon>Gunneridae</taxon>
        <taxon>Pentapetalae</taxon>
        <taxon>rosids</taxon>
        <taxon>malvids</taxon>
        <taxon>Malvales</taxon>
        <taxon>Malvaceae</taxon>
        <taxon>Malvoideae</taxon>
        <taxon>Hibiscus</taxon>
    </lineage>
</organism>
<feature type="domain" description="Acyl-ACP-thioesterase N-terminal" evidence="13">
    <location>
        <begin position="548"/>
        <end position="674"/>
    </location>
</feature>
<dbReference type="CDD" id="cd00586">
    <property type="entry name" value="4HBT"/>
    <property type="match status" value="1"/>
</dbReference>
<dbReference type="PANTHER" id="PTHR31727">
    <property type="entry name" value="OLEOYL-ACYL CARRIER PROTEIN THIOESTERASE 1, CHLOROPLASTIC"/>
    <property type="match status" value="1"/>
</dbReference>
<comment type="similarity">
    <text evidence="2 11">Belongs to the acyl-ACP thioesterase family.</text>
</comment>
<evidence type="ECO:0000256" key="7">
    <source>
        <dbReference type="ARBA" id="ARBA00022832"/>
    </source>
</evidence>
<dbReference type="SUPFAM" id="SSF54637">
    <property type="entry name" value="Thioesterase/thiol ester dehydrase-isomerase"/>
    <property type="match status" value="2"/>
</dbReference>
<dbReference type="Pfam" id="PF01643">
    <property type="entry name" value="Acyl-ACP_TE"/>
    <property type="match status" value="1"/>
</dbReference>
<evidence type="ECO:0000259" key="13">
    <source>
        <dbReference type="Pfam" id="PF12590"/>
    </source>
</evidence>